<dbReference type="Proteomes" id="UP000827427">
    <property type="component" value="Segment"/>
</dbReference>
<sequence>MTVLLGSYSRSWCQSEIDNVVHPPRGVNTTDTTVLVPINMIKIANTKIIKAKLYKDIINEQDSIINLHKIKYNALYKEVETLQNNLDNSNKVNDNLNKSIERIKRKNRYLVSGGAVCAIAFVVCLLVK</sequence>
<feature type="transmembrane region" description="Helical" evidence="2">
    <location>
        <begin position="109"/>
        <end position="127"/>
    </location>
</feature>
<evidence type="ECO:0000313" key="4">
    <source>
        <dbReference type="Proteomes" id="UP000827427"/>
    </source>
</evidence>
<evidence type="ECO:0000313" key="3">
    <source>
        <dbReference type="EMBL" id="QWM89728.1"/>
    </source>
</evidence>
<reference evidence="3 4" key="1">
    <citation type="submission" date="2021-04" db="EMBL/GenBank/DDBJ databases">
        <authorList>
            <person name="Shkoporov A.N."/>
            <person name="Stockdale S.R."/>
            <person name="Guerin E."/>
            <person name="Ross R.P."/>
            <person name="Hill C."/>
        </authorList>
    </citation>
    <scope>NUCLEOTIDE SEQUENCE [LARGE SCALE GENOMIC DNA]</scope>
    <source>
        <strain evidence="4">cr99_1</strain>
    </source>
</reference>
<keyword evidence="1" id="KW-0175">Coiled coil</keyword>
<evidence type="ECO:0000256" key="2">
    <source>
        <dbReference type="SAM" id="Phobius"/>
    </source>
</evidence>
<keyword evidence="4" id="KW-1185">Reference proteome</keyword>
<dbReference type="RefSeq" id="YP_010359300.1">
    <property type="nucleotide sequence ID" value="NC_062771.1"/>
</dbReference>
<proteinExistence type="predicted"/>
<accession>A0AAE7V3X0</accession>
<evidence type="ECO:0000256" key="1">
    <source>
        <dbReference type="SAM" id="Coils"/>
    </source>
</evidence>
<organism evidence="3 4">
    <name type="scientific">uncultured phage cr99_1</name>
    <dbReference type="NCBI Taxonomy" id="2986399"/>
    <lineage>
        <taxon>Viruses</taxon>
        <taxon>Duplodnaviria</taxon>
        <taxon>Heunggongvirae</taxon>
        <taxon>Uroviricota</taxon>
        <taxon>Caudoviricetes</taxon>
        <taxon>Crassvirales</taxon>
        <taxon>Intestiviridae</taxon>
        <taxon>Crudevirinae</taxon>
        <taxon>Carjivirus</taxon>
        <taxon>Carjivirus hominis</taxon>
    </lineage>
</organism>
<protein>
    <submittedName>
        <fullName evidence="3">Uncharacterized protein</fullName>
    </submittedName>
</protein>
<dbReference type="GeneID" id="75691189"/>
<keyword evidence="2" id="KW-0812">Transmembrane</keyword>
<name>A0AAE7V3X0_9CAUD</name>
<dbReference type="KEGG" id="vg:75691189"/>
<keyword evidence="2" id="KW-1133">Transmembrane helix</keyword>
<dbReference type="EMBL" id="MZ130481">
    <property type="protein sequence ID" value="QWM89728.1"/>
    <property type="molecule type" value="Genomic_DNA"/>
</dbReference>
<feature type="coiled-coil region" evidence="1">
    <location>
        <begin position="65"/>
        <end position="106"/>
    </location>
</feature>
<gene>
    <name evidence="3" type="primary">gp_16498</name>
</gene>
<keyword evidence="2" id="KW-0472">Membrane</keyword>